<accession>A0A7W7DBG4</accession>
<reference evidence="1 2" key="1">
    <citation type="submission" date="2020-08" db="EMBL/GenBank/DDBJ databases">
        <title>Sequencing the genomes of 1000 actinobacteria strains.</title>
        <authorList>
            <person name="Klenk H.-P."/>
        </authorList>
    </citation>
    <scope>NUCLEOTIDE SEQUENCE [LARGE SCALE GENOMIC DNA]</scope>
    <source>
        <strain evidence="1 2">DSM 45784</strain>
    </source>
</reference>
<dbReference type="AlphaFoldDB" id="A0A7W7DBG4"/>
<sequence>MTPSADVPANLADALGGLVPLAIAELRGSTFQERRAYLAGAADIIASKADQMMFHNTKRVRAASTPGVLPAIVRGLAVGAYQPGGATILGVHACAHPHPWCPATTTRPACCTCDPAACTATIASGSCPGTTACAWCGNGCPRADTDTPCCAPTHVMGRLVRIRDAA</sequence>
<evidence type="ECO:0000313" key="1">
    <source>
        <dbReference type="EMBL" id="MBB4702531.1"/>
    </source>
</evidence>
<evidence type="ECO:0000313" key="2">
    <source>
        <dbReference type="Proteomes" id="UP000542210"/>
    </source>
</evidence>
<dbReference type="EMBL" id="JACHND010000001">
    <property type="protein sequence ID" value="MBB4702531.1"/>
    <property type="molecule type" value="Genomic_DNA"/>
</dbReference>
<name>A0A7W7DBG4_9ACTN</name>
<proteinExistence type="predicted"/>
<comment type="caution">
    <text evidence="1">The sequence shown here is derived from an EMBL/GenBank/DDBJ whole genome shotgun (WGS) entry which is preliminary data.</text>
</comment>
<protein>
    <submittedName>
        <fullName evidence="1">Uncharacterized protein</fullName>
    </submittedName>
</protein>
<organism evidence="1 2">
    <name type="scientific">Sphaerisporangium siamense</name>
    <dbReference type="NCBI Taxonomy" id="795645"/>
    <lineage>
        <taxon>Bacteria</taxon>
        <taxon>Bacillati</taxon>
        <taxon>Actinomycetota</taxon>
        <taxon>Actinomycetes</taxon>
        <taxon>Streptosporangiales</taxon>
        <taxon>Streptosporangiaceae</taxon>
        <taxon>Sphaerisporangium</taxon>
    </lineage>
</organism>
<dbReference type="RefSeq" id="WP_184882363.1">
    <property type="nucleotide sequence ID" value="NZ_BOOV01000033.1"/>
</dbReference>
<dbReference type="Proteomes" id="UP000542210">
    <property type="component" value="Unassembled WGS sequence"/>
</dbReference>
<keyword evidence="2" id="KW-1185">Reference proteome</keyword>
<gene>
    <name evidence="1" type="ORF">BJ982_004075</name>
</gene>